<dbReference type="EMBL" id="ML975259">
    <property type="protein sequence ID" value="KAF1837629.1"/>
    <property type="molecule type" value="Genomic_DNA"/>
</dbReference>
<dbReference type="InterPro" id="IPR038883">
    <property type="entry name" value="AN11006-like"/>
</dbReference>
<reference evidence="2" key="1">
    <citation type="submission" date="2020-01" db="EMBL/GenBank/DDBJ databases">
        <authorList>
            <consortium name="DOE Joint Genome Institute"/>
            <person name="Haridas S."/>
            <person name="Albert R."/>
            <person name="Binder M."/>
            <person name="Bloem J."/>
            <person name="Labutti K."/>
            <person name="Salamov A."/>
            <person name="Andreopoulos B."/>
            <person name="Baker S.E."/>
            <person name="Barry K."/>
            <person name="Bills G."/>
            <person name="Bluhm B.H."/>
            <person name="Cannon C."/>
            <person name="Castanera R."/>
            <person name="Culley D.E."/>
            <person name="Daum C."/>
            <person name="Ezra D."/>
            <person name="Gonzalez J.B."/>
            <person name="Henrissat B."/>
            <person name="Kuo A."/>
            <person name="Liang C."/>
            <person name="Lipzen A."/>
            <person name="Lutzoni F."/>
            <person name="Magnuson J."/>
            <person name="Mondo S."/>
            <person name="Nolan M."/>
            <person name="Ohm R."/>
            <person name="Pangilinan J."/>
            <person name="Park H.-J."/>
            <person name="Ramirez L."/>
            <person name="Alfaro M."/>
            <person name="Sun H."/>
            <person name="Tritt A."/>
            <person name="Yoshinaga Y."/>
            <person name="Zwiers L.-H."/>
            <person name="Turgeon B.G."/>
            <person name="Goodwin S.B."/>
            <person name="Spatafora J.W."/>
            <person name="Crous P.W."/>
            <person name="Grigoriev I.V."/>
        </authorList>
    </citation>
    <scope>NUCLEOTIDE SEQUENCE</scope>
    <source>
        <strain evidence="2">P77</strain>
    </source>
</reference>
<dbReference type="PANTHER" id="PTHR42085">
    <property type="entry name" value="F-BOX DOMAIN-CONTAINING PROTEIN"/>
    <property type="match status" value="1"/>
</dbReference>
<name>A0A6A5KPN8_9PLEO</name>
<dbReference type="AlphaFoldDB" id="A0A6A5KPN8"/>
<organism evidence="2 3">
    <name type="scientific">Decorospora gaudefroyi</name>
    <dbReference type="NCBI Taxonomy" id="184978"/>
    <lineage>
        <taxon>Eukaryota</taxon>
        <taxon>Fungi</taxon>
        <taxon>Dikarya</taxon>
        <taxon>Ascomycota</taxon>
        <taxon>Pezizomycotina</taxon>
        <taxon>Dothideomycetes</taxon>
        <taxon>Pleosporomycetidae</taxon>
        <taxon>Pleosporales</taxon>
        <taxon>Pleosporineae</taxon>
        <taxon>Pleosporaceae</taxon>
        <taxon>Decorospora</taxon>
    </lineage>
</organism>
<feature type="region of interest" description="Disordered" evidence="1">
    <location>
        <begin position="1"/>
        <end position="61"/>
    </location>
</feature>
<proteinExistence type="predicted"/>
<accession>A0A6A5KPN8</accession>
<feature type="region of interest" description="Disordered" evidence="1">
    <location>
        <begin position="131"/>
        <end position="161"/>
    </location>
</feature>
<evidence type="ECO:0000256" key="1">
    <source>
        <dbReference type="SAM" id="MobiDB-lite"/>
    </source>
</evidence>
<feature type="compositionally biased region" description="Low complexity" evidence="1">
    <location>
        <begin position="33"/>
        <end position="55"/>
    </location>
</feature>
<dbReference type="PANTHER" id="PTHR42085:SF1">
    <property type="entry name" value="F-BOX DOMAIN-CONTAINING PROTEIN"/>
    <property type="match status" value="1"/>
</dbReference>
<sequence>MAPVSPCNPPPRRSTMFGHPPLDPPPSTPGYRNNKLMSNGNGNSNSSNGNMILSSEHATVPPSPGFPLSNVPVPGFETPTMNGFETPTMNGFKTPTMNGFKTSTMNGFETPTMNGFKTPTMKAAPVPAHPKFNSKSGNKGANTGAGIKKQQAKKQQTKKIVASDKALEKPFRFMDLPGEIRNAIYMHTHTQRRQALLVYRPRLATLRSRTRVDRGRTLASDIAEKKQDEELSTTMTRRSAGSHSTGPKPTLIPRGTNRPFWGLTQVCQQIRQEFRPIYLKKQEIGMDLTQIVDYLQTFYPSAPEETAKLAPPGERTGDMPFHGNLTIAVGDKPNNLEQATEGIDVFPLLDIWANSFKIEAGFGRYLKVNYVPETDGEAKDLYRLFGRRVLRNRTCSAMNSMWRTILRNHVLESVCVHRKPAPPAAAGPGSGGLLVARYFHAAAAPPGPMVPATVTKPYMHIIFKKECAEPWMTQFESVIPKDWLAERGFSGMEHFDVRVGVEKGGEK</sequence>
<dbReference type="Proteomes" id="UP000800040">
    <property type="component" value="Unassembled WGS sequence"/>
</dbReference>
<feature type="compositionally biased region" description="Pro residues" evidence="1">
    <location>
        <begin position="1"/>
        <end position="12"/>
    </location>
</feature>
<gene>
    <name evidence="2" type="ORF">BDW02DRAFT_106444</name>
</gene>
<keyword evidence="3" id="KW-1185">Reference proteome</keyword>
<feature type="region of interest" description="Disordered" evidence="1">
    <location>
        <begin position="221"/>
        <end position="255"/>
    </location>
</feature>
<evidence type="ECO:0000313" key="2">
    <source>
        <dbReference type="EMBL" id="KAF1837629.1"/>
    </source>
</evidence>
<dbReference type="OrthoDB" id="3795901at2759"/>
<feature type="compositionally biased region" description="Polar residues" evidence="1">
    <location>
        <begin position="232"/>
        <end position="247"/>
    </location>
</feature>
<evidence type="ECO:0000313" key="3">
    <source>
        <dbReference type="Proteomes" id="UP000800040"/>
    </source>
</evidence>
<protein>
    <submittedName>
        <fullName evidence="2">Uncharacterized protein</fullName>
    </submittedName>
</protein>